<dbReference type="EMBL" id="BDIP01003673">
    <property type="protein sequence ID" value="GIQ87995.1"/>
    <property type="molecule type" value="Genomic_DNA"/>
</dbReference>
<organism evidence="2 3">
    <name type="scientific">Kipferlia bialata</name>
    <dbReference type="NCBI Taxonomy" id="797122"/>
    <lineage>
        <taxon>Eukaryota</taxon>
        <taxon>Metamonada</taxon>
        <taxon>Carpediemonas-like organisms</taxon>
        <taxon>Kipferlia</taxon>
    </lineage>
</organism>
<sequence length="230" mass="24737">RASLFSRAMFLPTLYSLLISAHEEGTCVACSTAVHFANDPRVVHGHPAEDMFSYAEFSLGSDLLSAPVMVNTTAGRHVYLPEIEGVEESVWYKLSPETGSMYTGGMQAYIEVPNTGAGLVLLKSGGAALLTDRSAIGPLDGSMPSDAQWEASATTGSVWSQARRLAVAPITTEGQWEKEWTFYGDSGDGQGIEASGQYQIETQAVFPGWSDSTHSHYNVTMTHSCSEDEV</sequence>
<feature type="non-terminal residue" evidence="2">
    <location>
        <position position="230"/>
    </location>
</feature>
<dbReference type="InterPro" id="IPR013780">
    <property type="entry name" value="Glyco_hydro_b"/>
</dbReference>
<dbReference type="AlphaFoldDB" id="A0A9K3D418"/>
<keyword evidence="1" id="KW-0732">Signal</keyword>
<feature type="signal peptide" evidence="1">
    <location>
        <begin position="1"/>
        <end position="21"/>
    </location>
</feature>
<proteinExistence type="predicted"/>
<reference evidence="2 3" key="1">
    <citation type="journal article" date="2018" name="PLoS ONE">
        <title>The draft genome of Kipferlia bialata reveals reductive genome evolution in fornicate parasites.</title>
        <authorList>
            <person name="Tanifuji G."/>
            <person name="Takabayashi S."/>
            <person name="Kume K."/>
            <person name="Takagi M."/>
            <person name="Nakayama T."/>
            <person name="Kamikawa R."/>
            <person name="Inagaki Y."/>
            <person name="Hashimoto T."/>
        </authorList>
    </citation>
    <scope>NUCLEOTIDE SEQUENCE [LARGE SCALE GENOMIC DNA]</scope>
    <source>
        <strain evidence="2">NY0173</strain>
    </source>
</reference>
<dbReference type="Gene3D" id="2.60.40.1180">
    <property type="entry name" value="Golgi alpha-mannosidase II"/>
    <property type="match status" value="1"/>
</dbReference>
<evidence type="ECO:0000256" key="1">
    <source>
        <dbReference type="SAM" id="SignalP"/>
    </source>
</evidence>
<keyword evidence="3" id="KW-1185">Reference proteome</keyword>
<dbReference type="Proteomes" id="UP000265618">
    <property type="component" value="Unassembled WGS sequence"/>
</dbReference>
<feature type="chain" id="PRO_5039951348" evidence="1">
    <location>
        <begin position="22"/>
        <end position="230"/>
    </location>
</feature>
<accession>A0A9K3D418</accession>
<keyword evidence="2" id="KW-0378">Hydrolase</keyword>
<evidence type="ECO:0000313" key="2">
    <source>
        <dbReference type="EMBL" id="GIQ87995.1"/>
    </source>
</evidence>
<dbReference type="GO" id="GO:0016787">
    <property type="term" value="F:hydrolase activity"/>
    <property type="evidence" value="ECO:0007669"/>
    <property type="project" value="UniProtKB-KW"/>
</dbReference>
<evidence type="ECO:0000313" key="3">
    <source>
        <dbReference type="Proteomes" id="UP000265618"/>
    </source>
</evidence>
<gene>
    <name evidence="2" type="ORF">KIPB_010150</name>
</gene>
<protein>
    <submittedName>
        <fullName evidence="2">Glycoside hydrolase family 31</fullName>
    </submittedName>
</protein>
<comment type="caution">
    <text evidence="2">The sequence shown here is derived from an EMBL/GenBank/DDBJ whole genome shotgun (WGS) entry which is preliminary data.</text>
</comment>
<name>A0A9K3D418_9EUKA</name>
<feature type="non-terminal residue" evidence="2">
    <location>
        <position position="1"/>
    </location>
</feature>